<dbReference type="SMART" id="SM00091">
    <property type="entry name" value="PAS"/>
    <property type="match status" value="1"/>
</dbReference>
<feature type="domain" description="PAS" evidence="16">
    <location>
        <begin position="266"/>
        <end position="321"/>
    </location>
</feature>
<keyword evidence="7" id="KW-0547">Nucleotide-binding</keyword>
<evidence type="ECO:0000259" key="18">
    <source>
        <dbReference type="PROSITE" id="PS50885"/>
    </source>
</evidence>
<dbReference type="Gene3D" id="1.10.287.130">
    <property type="match status" value="1"/>
</dbReference>
<dbReference type="SMART" id="SM00387">
    <property type="entry name" value="HATPase_c"/>
    <property type="match status" value="1"/>
</dbReference>
<keyword evidence="12 14" id="KW-0472">Membrane</keyword>
<dbReference type="NCBIfam" id="TIGR00229">
    <property type="entry name" value="sensory_box"/>
    <property type="match status" value="1"/>
</dbReference>
<keyword evidence="11" id="KW-0902">Two-component regulatory system</keyword>
<sequence length="644" mass="71962">MRKSIKSKIISGYGILVVVLVLVAVWSILNFWRLRSVFNTVLVENYRSVVAAESMVAALERQDSGVLLYLLGERDLGSRIIGESQADFLAWYGRAIDNITVPGEKDVLASINAEYKKYSDGYLLLRDMVVSSDRDQARRFYLENMLPVFTTIRELCGKLQSLNQDNMIRANNISGQEATRAIISVSVFTFLAVVAAVVSGAHVVSSVLRPILHLKENIRGITQGRLDDTIIVESGDEIGQLAEEFSRMVRSLKERDEETVERFKSQRAKLEAIVNSMNDAVLVVDADFRVDMVNPVAEDIIGMRDDEAKGKHFLEVLDDPDVFSAIKSAVLGKRPREDGQVRGEVAVFELRRKTRDQEQRRYYSVHSSPIRAKDGSLKGAVVVFSDITHYKEVDELKSQFVSTVSHEFRTPLTSIMMSVGLLMELDELKKDPKVRQLLEIMKDDAERLTRMVNELLDLSRIQAGKIEVRRVPILLRELIDEALRPFYQQFKTQEVNLVVDVEENIKVSADPDKIVWVISNLVGNALRYTPRSGTVTVGARKSDDEVQVFVSDTGAGIPKAYQKKIFERFVQVKNGKMGELRGGAGLGLAISREIVEAHGGKIWVESEPGKGSSFIFTLSRVADSRKADSGGIKDSGATCPTDQK</sequence>
<evidence type="ECO:0000259" key="15">
    <source>
        <dbReference type="PROSITE" id="PS50109"/>
    </source>
</evidence>
<dbReference type="GO" id="GO:0000155">
    <property type="term" value="F:phosphorelay sensor kinase activity"/>
    <property type="evidence" value="ECO:0007669"/>
    <property type="project" value="InterPro"/>
</dbReference>
<evidence type="ECO:0000256" key="11">
    <source>
        <dbReference type="ARBA" id="ARBA00023012"/>
    </source>
</evidence>
<dbReference type="Gene3D" id="3.30.565.10">
    <property type="entry name" value="Histidine kinase-like ATPase, C-terminal domain"/>
    <property type="match status" value="1"/>
</dbReference>
<evidence type="ECO:0000259" key="16">
    <source>
        <dbReference type="PROSITE" id="PS50112"/>
    </source>
</evidence>
<dbReference type="SUPFAM" id="SSF47384">
    <property type="entry name" value="Homodimeric domain of signal transducing histidine kinase"/>
    <property type="match status" value="1"/>
</dbReference>
<evidence type="ECO:0000313" key="19">
    <source>
        <dbReference type="EMBL" id="QUL99190.1"/>
    </source>
</evidence>
<dbReference type="PROSITE" id="PS50109">
    <property type="entry name" value="HIS_KIN"/>
    <property type="match status" value="1"/>
</dbReference>
<name>A0AAT9LDX8_9FIRM</name>
<dbReference type="CDD" id="cd00075">
    <property type="entry name" value="HATPase"/>
    <property type="match status" value="1"/>
</dbReference>
<dbReference type="CDD" id="cd00130">
    <property type="entry name" value="PAS"/>
    <property type="match status" value="1"/>
</dbReference>
<evidence type="ECO:0000256" key="12">
    <source>
        <dbReference type="ARBA" id="ARBA00023136"/>
    </source>
</evidence>
<reference evidence="19" key="1">
    <citation type="submission" date="2020-10" db="EMBL/GenBank/DDBJ databases">
        <authorList>
            <person name="Kadnikov V."/>
            <person name="Beletsky A.V."/>
            <person name="Mardanov A.V."/>
            <person name="Karnachuk O.V."/>
            <person name="Ravin N.V."/>
        </authorList>
    </citation>
    <scope>NUCLEOTIDE SEQUENCE</scope>
    <source>
        <strain evidence="19">Bu02</strain>
    </source>
</reference>
<feature type="domain" description="Histidine kinase" evidence="15">
    <location>
        <begin position="403"/>
        <end position="622"/>
    </location>
</feature>
<dbReference type="SMART" id="SM00304">
    <property type="entry name" value="HAMP"/>
    <property type="match status" value="1"/>
</dbReference>
<keyword evidence="9" id="KW-0067">ATP-binding</keyword>
<evidence type="ECO:0000256" key="1">
    <source>
        <dbReference type="ARBA" id="ARBA00000085"/>
    </source>
</evidence>
<dbReference type="Pfam" id="PF02518">
    <property type="entry name" value="HATPase_c"/>
    <property type="match status" value="1"/>
</dbReference>
<dbReference type="PRINTS" id="PR00344">
    <property type="entry name" value="BCTRLSENSOR"/>
</dbReference>
<dbReference type="GO" id="GO:0000156">
    <property type="term" value="F:phosphorelay response regulator activity"/>
    <property type="evidence" value="ECO:0007669"/>
    <property type="project" value="TreeGrafter"/>
</dbReference>
<dbReference type="PANTHER" id="PTHR42878">
    <property type="entry name" value="TWO-COMPONENT HISTIDINE KINASE"/>
    <property type="match status" value="1"/>
</dbReference>
<dbReference type="GO" id="GO:0007234">
    <property type="term" value="P:osmosensory signaling via phosphorelay pathway"/>
    <property type="evidence" value="ECO:0007669"/>
    <property type="project" value="TreeGrafter"/>
</dbReference>
<dbReference type="GO" id="GO:0016020">
    <property type="term" value="C:membrane"/>
    <property type="evidence" value="ECO:0007669"/>
    <property type="project" value="UniProtKB-SubCell"/>
</dbReference>
<keyword evidence="4" id="KW-0597">Phosphoprotein</keyword>
<dbReference type="Pfam" id="PF00512">
    <property type="entry name" value="HisKA"/>
    <property type="match status" value="1"/>
</dbReference>
<evidence type="ECO:0000256" key="13">
    <source>
        <dbReference type="SAM" id="Coils"/>
    </source>
</evidence>
<keyword evidence="5" id="KW-0808">Transferase</keyword>
<dbReference type="FunFam" id="3.30.565.10:FF:000006">
    <property type="entry name" value="Sensor histidine kinase WalK"/>
    <property type="match status" value="1"/>
</dbReference>
<organism evidence="19">
    <name type="scientific">Candidatus Fermentithermobacillus carboniphilus</name>
    <dbReference type="NCBI Taxonomy" id="3085328"/>
    <lineage>
        <taxon>Bacteria</taxon>
        <taxon>Bacillati</taxon>
        <taxon>Bacillota</taxon>
        <taxon>Candidatus Fermentithermobacillia</taxon>
        <taxon>Candidatus Fermentithermobacillales</taxon>
        <taxon>Candidatus Fermentithermobacillaceae</taxon>
        <taxon>Candidatus Fermentithermobacillus</taxon>
    </lineage>
</organism>
<dbReference type="CDD" id="cd00082">
    <property type="entry name" value="HisKA"/>
    <property type="match status" value="1"/>
</dbReference>
<dbReference type="Pfam" id="PF08448">
    <property type="entry name" value="PAS_4"/>
    <property type="match status" value="1"/>
</dbReference>
<dbReference type="KEGG" id="fcz:IMF26_03800"/>
<dbReference type="InterPro" id="IPR003661">
    <property type="entry name" value="HisK_dim/P_dom"/>
</dbReference>
<feature type="domain" description="PAC" evidence="17">
    <location>
        <begin position="346"/>
        <end position="399"/>
    </location>
</feature>
<dbReference type="SUPFAM" id="SSF55874">
    <property type="entry name" value="ATPase domain of HSP90 chaperone/DNA topoisomerase II/histidine kinase"/>
    <property type="match status" value="1"/>
</dbReference>
<keyword evidence="13" id="KW-0175">Coiled coil</keyword>
<dbReference type="Gene3D" id="3.30.450.20">
    <property type="entry name" value="PAS domain"/>
    <property type="match status" value="1"/>
</dbReference>
<dbReference type="FunFam" id="1.10.287.130:FF:000001">
    <property type="entry name" value="Two-component sensor histidine kinase"/>
    <property type="match status" value="1"/>
</dbReference>
<dbReference type="InterPro" id="IPR050351">
    <property type="entry name" value="BphY/WalK/GraS-like"/>
</dbReference>
<feature type="transmembrane region" description="Helical" evidence="14">
    <location>
        <begin position="181"/>
        <end position="204"/>
    </location>
</feature>
<gene>
    <name evidence="19" type="ORF">IMF26_03800</name>
</gene>
<comment type="subcellular location">
    <subcellularLocation>
        <location evidence="2">Membrane</location>
        <topology evidence="2">Multi-pass membrane protein</topology>
    </subcellularLocation>
</comment>
<evidence type="ECO:0000256" key="14">
    <source>
        <dbReference type="SAM" id="Phobius"/>
    </source>
</evidence>
<comment type="catalytic activity">
    <reaction evidence="1">
        <text>ATP + protein L-histidine = ADP + protein N-phospho-L-histidine.</text>
        <dbReference type="EC" id="2.7.13.3"/>
    </reaction>
</comment>
<keyword evidence="6 14" id="KW-0812">Transmembrane</keyword>
<dbReference type="Pfam" id="PF00672">
    <property type="entry name" value="HAMP"/>
    <property type="match status" value="1"/>
</dbReference>
<feature type="transmembrane region" description="Helical" evidence="14">
    <location>
        <begin position="12"/>
        <end position="32"/>
    </location>
</feature>
<dbReference type="PROSITE" id="PS50113">
    <property type="entry name" value="PAC"/>
    <property type="match status" value="1"/>
</dbReference>
<feature type="domain" description="HAMP" evidence="18">
    <location>
        <begin position="205"/>
        <end position="257"/>
    </location>
</feature>
<dbReference type="InterPro" id="IPR036097">
    <property type="entry name" value="HisK_dim/P_sf"/>
</dbReference>
<dbReference type="InterPro" id="IPR005467">
    <property type="entry name" value="His_kinase_dom"/>
</dbReference>
<dbReference type="InterPro" id="IPR003594">
    <property type="entry name" value="HATPase_dom"/>
</dbReference>
<evidence type="ECO:0000256" key="3">
    <source>
        <dbReference type="ARBA" id="ARBA00012438"/>
    </source>
</evidence>
<evidence type="ECO:0000256" key="7">
    <source>
        <dbReference type="ARBA" id="ARBA00022741"/>
    </source>
</evidence>
<dbReference type="PANTHER" id="PTHR42878:SF7">
    <property type="entry name" value="SENSOR HISTIDINE KINASE GLRK"/>
    <property type="match status" value="1"/>
</dbReference>
<reference evidence="19" key="2">
    <citation type="journal article" date="2023" name="Biology">
        <title>Prokaryotic Life Associated with Coal-Fire Gas Vents Revealed by Metagenomics.</title>
        <authorList>
            <person name="Kadnikov V.V."/>
            <person name="Mardanov A.V."/>
            <person name="Beletsky A.V."/>
            <person name="Karnachuk O.V."/>
            <person name="Ravin N.V."/>
        </authorList>
    </citation>
    <scope>NUCLEOTIDE SEQUENCE</scope>
    <source>
        <strain evidence="19">Bu02</strain>
    </source>
</reference>
<dbReference type="AlphaFoldDB" id="A0AAT9LDX8"/>
<dbReference type="InterPro" id="IPR004358">
    <property type="entry name" value="Sig_transdc_His_kin-like_C"/>
</dbReference>
<dbReference type="InterPro" id="IPR003660">
    <property type="entry name" value="HAMP_dom"/>
</dbReference>
<keyword evidence="10 14" id="KW-1133">Transmembrane helix</keyword>
<evidence type="ECO:0000256" key="9">
    <source>
        <dbReference type="ARBA" id="ARBA00022840"/>
    </source>
</evidence>
<dbReference type="InterPro" id="IPR035965">
    <property type="entry name" value="PAS-like_dom_sf"/>
</dbReference>
<dbReference type="CDD" id="cd06225">
    <property type="entry name" value="HAMP"/>
    <property type="match status" value="1"/>
</dbReference>
<dbReference type="SUPFAM" id="SSF55785">
    <property type="entry name" value="PYP-like sensor domain (PAS domain)"/>
    <property type="match status" value="1"/>
</dbReference>
<dbReference type="EC" id="2.7.13.3" evidence="3"/>
<evidence type="ECO:0000256" key="2">
    <source>
        <dbReference type="ARBA" id="ARBA00004141"/>
    </source>
</evidence>
<dbReference type="PROSITE" id="PS50885">
    <property type="entry name" value="HAMP"/>
    <property type="match status" value="1"/>
</dbReference>
<dbReference type="GO" id="GO:0030295">
    <property type="term" value="F:protein kinase activator activity"/>
    <property type="evidence" value="ECO:0007669"/>
    <property type="project" value="TreeGrafter"/>
</dbReference>
<evidence type="ECO:0000259" key="17">
    <source>
        <dbReference type="PROSITE" id="PS50113"/>
    </source>
</evidence>
<evidence type="ECO:0000256" key="4">
    <source>
        <dbReference type="ARBA" id="ARBA00022553"/>
    </source>
</evidence>
<evidence type="ECO:0000256" key="5">
    <source>
        <dbReference type="ARBA" id="ARBA00022679"/>
    </source>
</evidence>
<dbReference type="SUPFAM" id="SSF158472">
    <property type="entry name" value="HAMP domain-like"/>
    <property type="match status" value="1"/>
</dbReference>
<evidence type="ECO:0000256" key="6">
    <source>
        <dbReference type="ARBA" id="ARBA00022692"/>
    </source>
</evidence>
<dbReference type="PROSITE" id="PS50112">
    <property type="entry name" value="PAS"/>
    <property type="match status" value="1"/>
</dbReference>
<dbReference type="SMART" id="SM00388">
    <property type="entry name" value="HisKA"/>
    <property type="match status" value="1"/>
</dbReference>
<dbReference type="InterPro" id="IPR036890">
    <property type="entry name" value="HATPase_C_sf"/>
</dbReference>
<dbReference type="Gene3D" id="6.10.340.10">
    <property type="match status" value="1"/>
</dbReference>
<proteinExistence type="predicted"/>
<dbReference type="EMBL" id="CP062796">
    <property type="protein sequence ID" value="QUL99190.1"/>
    <property type="molecule type" value="Genomic_DNA"/>
</dbReference>
<evidence type="ECO:0000256" key="10">
    <source>
        <dbReference type="ARBA" id="ARBA00022989"/>
    </source>
</evidence>
<dbReference type="InterPro" id="IPR000700">
    <property type="entry name" value="PAS-assoc_C"/>
</dbReference>
<protein>
    <recommendedName>
        <fullName evidence="3">histidine kinase</fullName>
        <ecNumber evidence="3">2.7.13.3</ecNumber>
    </recommendedName>
</protein>
<evidence type="ECO:0000256" key="8">
    <source>
        <dbReference type="ARBA" id="ARBA00022777"/>
    </source>
</evidence>
<accession>A0AAT9LDX8</accession>
<dbReference type="InterPro" id="IPR013656">
    <property type="entry name" value="PAS_4"/>
</dbReference>
<dbReference type="GO" id="GO:0005524">
    <property type="term" value="F:ATP binding"/>
    <property type="evidence" value="ECO:0007669"/>
    <property type="project" value="UniProtKB-KW"/>
</dbReference>
<keyword evidence="8" id="KW-0418">Kinase</keyword>
<feature type="coiled-coil region" evidence="13">
    <location>
        <begin position="253"/>
        <end position="280"/>
    </location>
</feature>
<dbReference type="InterPro" id="IPR000014">
    <property type="entry name" value="PAS"/>
</dbReference>